<dbReference type="PANTHER" id="PTHR11792:SF16">
    <property type="entry name" value="PHOSRESTIN-2"/>
    <property type="match status" value="1"/>
</dbReference>
<protein>
    <recommendedName>
        <fullName evidence="4">Phosrestin-2</fullName>
    </recommendedName>
    <alternativeName>
        <fullName evidence="6">Arrestin-1</fullName>
    </alternativeName>
    <alternativeName>
        <fullName evidence="7">Arrestin-A</fullName>
    </alternativeName>
    <alternativeName>
        <fullName evidence="5">Phosrestin II</fullName>
    </alternativeName>
</protein>
<keyword evidence="3" id="KW-0844">Vision</keyword>
<dbReference type="GO" id="GO:0016060">
    <property type="term" value="P:negative regulation of phospholipase C-activating phototransduction signaling pathway"/>
    <property type="evidence" value="ECO:0007669"/>
    <property type="project" value="UniProtKB-ARBA"/>
</dbReference>
<dbReference type="InterPro" id="IPR017864">
    <property type="entry name" value="Arrestin_CS"/>
</dbReference>
<dbReference type="EnsemblMetazoa" id="LLOJ002229-RA">
    <property type="protein sequence ID" value="LLOJ002229-PA"/>
    <property type="gene ID" value="LLOJ002229"/>
</dbReference>
<evidence type="ECO:0000256" key="1">
    <source>
        <dbReference type="ARBA" id="ARBA00005298"/>
    </source>
</evidence>
<dbReference type="PANTHER" id="PTHR11792">
    <property type="entry name" value="ARRESTIN"/>
    <property type="match status" value="1"/>
</dbReference>
<dbReference type="GO" id="GO:0007601">
    <property type="term" value="P:visual perception"/>
    <property type="evidence" value="ECO:0007669"/>
    <property type="project" value="UniProtKB-KW"/>
</dbReference>
<dbReference type="Pfam" id="PF00339">
    <property type="entry name" value="Arrestin_N"/>
    <property type="match status" value="1"/>
</dbReference>
<dbReference type="FunFam" id="2.60.40.840:FF:000002">
    <property type="entry name" value="Arrestin 3"/>
    <property type="match status" value="1"/>
</dbReference>
<dbReference type="Gene3D" id="2.60.40.640">
    <property type="match status" value="1"/>
</dbReference>
<dbReference type="InterPro" id="IPR014753">
    <property type="entry name" value="Arrestin_N"/>
</dbReference>
<dbReference type="EMBL" id="AJWK01007293">
    <property type="status" value="NOT_ANNOTATED_CDS"/>
    <property type="molecule type" value="Genomic_DNA"/>
</dbReference>
<accession>A0A1B0CD09</accession>
<dbReference type="FunFam" id="2.60.40.640:FF:000022">
    <property type="entry name" value="Arrestin 1"/>
    <property type="match status" value="1"/>
</dbReference>
<comment type="similarity">
    <text evidence="1">Belongs to the arrestin family.</text>
</comment>
<dbReference type="GO" id="GO:0016028">
    <property type="term" value="C:rhabdomere"/>
    <property type="evidence" value="ECO:0007669"/>
    <property type="project" value="UniProtKB-ARBA"/>
</dbReference>
<evidence type="ECO:0000256" key="7">
    <source>
        <dbReference type="ARBA" id="ARBA00080330"/>
    </source>
</evidence>
<dbReference type="SMART" id="SM01017">
    <property type="entry name" value="Arrestin_C"/>
    <property type="match status" value="1"/>
</dbReference>
<sequence length="383" mass="42968">MVVNFKVFKKSSPNGKITLYMGKRDFVDHLSAVEPIDGVMVLDDEYVREQRRIFGQVVCSFRYGREEDEVMGLNFQKELYLASEMIYPPKEKSQQSLTKLQERLLKKLGPNAFPFTFTIQPSAPASITLQQGPDEEGDPCGVQYFVKLFTGESESDRSHRRSTVTLGIRKVQYAPTKQGAQPCTVVRKDFMLSPGELELEVTLDKQLYHHGERIGVNICIRNNSNKVVKKIKAMVQQGVDVVLFQNGQYRNTVATMETSEGCPIQPGSSLQKVMYLMPVISSNKFRRGIALEGQFKRVDGALASTVLLANPEQRDAFGIIVSYAVKVKLFLGALGGEVSAELPFVLMNPKPNPKARLMQADSQAEVESFRQDTVDRGMSMDEY</sequence>
<dbReference type="GO" id="GO:0002031">
    <property type="term" value="P:G protein-coupled receptor internalization"/>
    <property type="evidence" value="ECO:0007669"/>
    <property type="project" value="TreeGrafter"/>
</dbReference>
<feature type="domain" description="Arrestin C-terminal-like" evidence="8">
    <location>
        <begin position="193"/>
        <end position="351"/>
    </location>
</feature>
<dbReference type="AlphaFoldDB" id="A0A1B0CD09"/>
<dbReference type="VEuPathDB" id="VectorBase:LLONM1_001650"/>
<proteinExistence type="inferred from homology"/>
<evidence type="ECO:0000256" key="6">
    <source>
        <dbReference type="ARBA" id="ARBA00080325"/>
    </source>
</evidence>
<dbReference type="VEuPathDB" id="VectorBase:LLOJ002229"/>
<dbReference type="InterPro" id="IPR014752">
    <property type="entry name" value="Arrestin-like_C"/>
</dbReference>
<dbReference type="InterPro" id="IPR011022">
    <property type="entry name" value="Arrestin_C-like"/>
</dbReference>
<dbReference type="Gene3D" id="2.60.40.840">
    <property type="match status" value="1"/>
</dbReference>
<keyword evidence="10" id="KW-1185">Reference proteome</keyword>
<keyword evidence="2" id="KW-0716">Sensory transduction</keyword>
<dbReference type="Proteomes" id="UP000092461">
    <property type="component" value="Unassembled WGS sequence"/>
</dbReference>
<dbReference type="PRINTS" id="PR00309">
    <property type="entry name" value="ARRESTIN"/>
</dbReference>
<evidence type="ECO:0000313" key="9">
    <source>
        <dbReference type="EnsemblMetazoa" id="LLOJ002229-PA"/>
    </source>
</evidence>
<evidence type="ECO:0000256" key="2">
    <source>
        <dbReference type="ARBA" id="ARBA00022606"/>
    </source>
</evidence>
<dbReference type="CTD" id="35078"/>
<dbReference type="RefSeq" id="XP_055684955.1">
    <property type="nucleotide sequence ID" value="XM_055828980.1"/>
</dbReference>
<organism evidence="9 10">
    <name type="scientific">Lutzomyia longipalpis</name>
    <name type="common">Sand fly</name>
    <dbReference type="NCBI Taxonomy" id="7200"/>
    <lineage>
        <taxon>Eukaryota</taxon>
        <taxon>Metazoa</taxon>
        <taxon>Ecdysozoa</taxon>
        <taxon>Arthropoda</taxon>
        <taxon>Hexapoda</taxon>
        <taxon>Insecta</taxon>
        <taxon>Pterygota</taxon>
        <taxon>Neoptera</taxon>
        <taxon>Endopterygota</taxon>
        <taxon>Diptera</taxon>
        <taxon>Nematocera</taxon>
        <taxon>Psychodoidea</taxon>
        <taxon>Psychodidae</taxon>
        <taxon>Lutzomyia</taxon>
        <taxon>Lutzomyia</taxon>
    </lineage>
</organism>
<dbReference type="InterPro" id="IPR014756">
    <property type="entry name" value="Ig_E-set"/>
</dbReference>
<evidence type="ECO:0000313" key="10">
    <source>
        <dbReference type="Proteomes" id="UP000092461"/>
    </source>
</evidence>
<dbReference type="Pfam" id="PF02752">
    <property type="entry name" value="Arrestin_C"/>
    <property type="match status" value="1"/>
</dbReference>
<dbReference type="EMBL" id="AJWK01007292">
    <property type="status" value="NOT_ANNOTATED_CDS"/>
    <property type="molecule type" value="Genomic_DNA"/>
</dbReference>
<name>A0A1B0CD09_LUTLO</name>
<dbReference type="OrthoDB" id="298939at2759"/>
<dbReference type="InterPro" id="IPR000698">
    <property type="entry name" value="Arrestin"/>
</dbReference>
<dbReference type="GeneID" id="129791065"/>
<evidence type="ECO:0000256" key="3">
    <source>
        <dbReference type="ARBA" id="ARBA00023305"/>
    </source>
</evidence>
<dbReference type="KEGG" id="lll:129791065"/>
<dbReference type="GO" id="GO:0045494">
    <property type="term" value="P:photoreceptor cell maintenance"/>
    <property type="evidence" value="ECO:0007669"/>
    <property type="project" value="UniProtKB-ARBA"/>
</dbReference>
<dbReference type="GO" id="GO:0001664">
    <property type="term" value="F:G protein-coupled receptor binding"/>
    <property type="evidence" value="ECO:0007669"/>
    <property type="project" value="TreeGrafter"/>
</dbReference>
<dbReference type="GO" id="GO:0007165">
    <property type="term" value="P:signal transduction"/>
    <property type="evidence" value="ECO:0007669"/>
    <property type="project" value="InterPro"/>
</dbReference>
<dbReference type="InterPro" id="IPR011021">
    <property type="entry name" value="Arrestin-like_N"/>
</dbReference>
<dbReference type="SUPFAM" id="SSF81296">
    <property type="entry name" value="E set domains"/>
    <property type="match status" value="2"/>
</dbReference>
<dbReference type="PROSITE" id="PS00295">
    <property type="entry name" value="ARRESTINS"/>
    <property type="match status" value="1"/>
</dbReference>
<reference evidence="9" key="1">
    <citation type="submission" date="2020-05" db="UniProtKB">
        <authorList>
            <consortium name="EnsemblMetazoa"/>
        </authorList>
    </citation>
    <scope>IDENTIFICATION</scope>
    <source>
        <strain evidence="9">Jacobina</strain>
    </source>
</reference>
<evidence type="ECO:0000256" key="5">
    <source>
        <dbReference type="ARBA" id="ARBA00077742"/>
    </source>
</evidence>
<evidence type="ECO:0000256" key="4">
    <source>
        <dbReference type="ARBA" id="ARBA00074707"/>
    </source>
</evidence>
<dbReference type="GO" id="GO:0005737">
    <property type="term" value="C:cytoplasm"/>
    <property type="evidence" value="ECO:0007669"/>
    <property type="project" value="TreeGrafter"/>
</dbReference>
<evidence type="ECO:0000259" key="8">
    <source>
        <dbReference type="SMART" id="SM01017"/>
    </source>
</evidence>
<dbReference type="GO" id="GO:0007608">
    <property type="term" value="P:sensory perception of smell"/>
    <property type="evidence" value="ECO:0007669"/>
    <property type="project" value="UniProtKB-ARBA"/>
</dbReference>